<sequence>MKKMAAQKKACMIIVIIWIALGALLMTLSLTIGNSNPDTRPFLTVLRNIYITAVPVILIIEAVIRREHVVMTVVGSALVFALSLLLLW</sequence>
<evidence type="ECO:0000256" key="1">
    <source>
        <dbReference type="SAM" id="Phobius"/>
    </source>
</evidence>
<dbReference type="Proteomes" id="UP000245412">
    <property type="component" value="Unassembled WGS sequence"/>
</dbReference>
<reference evidence="2 3" key="1">
    <citation type="submission" date="2018-05" db="EMBL/GenBank/DDBJ databases">
        <authorList>
            <person name="Goeker M."/>
            <person name="Huntemann M."/>
            <person name="Clum A."/>
            <person name="Pillay M."/>
            <person name="Palaniappan K."/>
            <person name="Varghese N."/>
            <person name="Mikhailova N."/>
            <person name="Stamatis D."/>
            <person name="Reddy T."/>
            <person name="Daum C."/>
            <person name="Shapiro N."/>
            <person name="Ivanova N."/>
            <person name="Kyrpides N."/>
            <person name="Woyke T."/>
        </authorList>
    </citation>
    <scope>NUCLEOTIDE SEQUENCE [LARGE SCALE GENOMIC DNA]</scope>
    <source>
        <strain evidence="2 3">DSM 26524</strain>
    </source>
</reference>
<keyword evidence="1" id="KW-0472">Membrane</keyword>
<organism evidence="2 3">
    <name type="scientific">Murimonas intestini</name>
    <dbReference type="NCBI Taxonomy" id="1337051"/>
    <lineage>
        <taxon>Bacteria</taxon>
        <taxon>Bacillati</taxon>
        <taxon>Bacillota</taxon>
        <taxon>Clostridia</taxon>
        <taxon>Lachnospirales</taxon>
        <taxon>Lachnospiraceae</taxon>
        <taxon>Murimonas</taxon>
    </lineage>
</organism>
<gene>
    <name evidence="2" type="ORF">C7383_10423</name>
</gene>
<name>A0AB73T5F7_9FIRM</name>
<keyword evidence="1" id="KW-1133">Transmembrane helix</keyword>
<dbReference type="RefSeq" id="WP_109625729.1">
    <property type="nucleotide sequence ID" value="NZ_JANKBI010000008.1"/>
</dbReference>
<accession>A0AB73T5F7</accession>
<dbReference type="EMBL" id="QGGY01000004">
    <property type="protein sequence ID" value="PWJ76578.1"/>
    <property type="molecule type" value="Genomic_DNA"/>
</dbReference>
<feature type="transmembrane region" description="Helical" evidence="1">
    <location>
        <begin position="12"/>
        <end position="33"/>
    </location>
</feature>
<protein>
    <submittedName>
        <fullName evidence="2">Uncharacterized protein</fullName>
    </submittedName>
</protein>
<feature type="transmembrane region" description="Helical" evidence="1">
    <location>
        <begin position="69"/>
        <end position="87"/>
    </location>
</feature>
<evidence type="ECO:0000313" key="3">
    <source>
        <dbReference type="Proteomes" id="UP000245412"/>
    </source>
</evidence>
<keyword evidence="1" id="KW-0812">Transmembrane</keyword>
<dbReference type="AlphaFoldDB" id="A0AB73T5F7"/>
<feature type="transmembrane region" description="Helical" evidence="1">
    <location>
        <begin position="45"/>
        <end position="64"/>
    </location>
</feature>
<keyword evidence="3" id="KW-1185">Reference proteome</keyword>
<proteinExistence type="predicted"/>
<evidence type="ECO:0000313" key="2">
    <source>
        <dbReference type="EMBL" id="PWJ76578.1"/>
    </source>
</evidence>
<comment type="caution">
    <text evidence="2">The sequence shown here is derived from an EMBL/GenBank/DDBJ whole genome shotgun (WGS) entry which is preliminary data.</text>
</comment>